<keyword evidence="3" id="KW-1185">Reference proteome</keyword>
<dbReference type="InterPro" id="IPR009091">
    <property type="entry name" value="RCC1/BLIP-II"/>
</dbReference>
<dbReference type="Pfam" id="PF00415">
    <property type="entry name" value="RCC1"/>
    <property type="match status" value="2"/>
</dbReference>
<name>A0ABP0P3B1_9DINO</name>
<evidence type="ECO:0000256" key="1">
    <source>
        <dbReference type="PROSITE-ProRule" id="PRU00235"/>
    </source>
</evidence>
<organism evidence="2 3">
    <name type="scientific">Durusdinium trenchii</name>
    <dbReference type="NCBI Taxonomy" id="1381693"/>
    <lineage>
        <taxon>Eukaryota</taxon>
        <taxon>Sar</taxon>
        <taxon>Alveolata</taxon>
        <taxon>Dinophyceae</taxon>
        <taxon>Suessiales</taxon>
        <taxon>Symbiodiniaceae</taxon>
        <taxon>Durusdinium</taxon>
    </lineage>
</organism>
<dbReference type="SUPFAM" id="SSF50985">
    <property type="entry name" value="RCC1/BLIP-II"/>
    <property type="match status" value="1"/>
</dbReference>
<feature type="repeat" description="RCC1" evidence="1">
    <location>
        <begin position="35"/>
        <end position="90"/>
    </location>
</feature>
<comment type="caution">
    <text evidence="2">The sequence shown here is derived from an EMBL/GenBank/DDBJ whole genome shotgun (WGS) entry which is preliminary data.</text>
</comment>
<feature type="repeat" description="RCC1" evidence="1">
    <location>
        <begin position="91"/>
        <end position="154"/>
    </location>
</feature>
<accession>A0ABP0P3B1</accession>
<evidence type="ECO:0000313" key="3">
    <source>
        <dbReference type="Proteomes" id="UP001642484"/>
    </source>
</evidence>
<dbReference type="PROSITE" id="PS00626">
    <property type="entry name" value="RCC1_2"/>
    <property type="match status" value="1"/>
</dbReference>
<protein>
    <submittedName>
        <fullName evidence="2">Uncharacterized protein</fullName>
    </submittedName>
</protein>
<sequence>MTLRSLPAASAGENHAFVVQAAVGKAHALLLTDEGVIYSWGPNNDFGQLGRVCSNQDKMLMPTPISASIKQEIIVQVACGSNHCLALTQKGALFAWGQNRAGQLGVDGFNAHAPGSELVVNLPTPVKFFNGQEGAMCARSCSCGPESSACVTVRGEVYAWGAISYYLMGAEKQYGPGENCTVPVCIKNLPKQLYADESGPDQVSVYKDIVACNVAKLNIEDEMASLVRSLKSRSSQLLSVLRMKRAEASDRPTAGEDNFDVEELRLLNHDFQNQKKVVQGHMDTLQKQFSSYKTELSRVKRELTVCDQQDAALTETARNLEARKDHVGDSAANKRTLETKLHDISHFKSSNQRKRLQLLNDRDETERQLLHLTQELTVALNHQQQLESRTRMIRSLHGDSGNKNSTLDEKGLKVADDKRRELAATEPMQLAGSGRFDGLHEVVEMSNGSLQDVSSSLKEVRAAADGDGDVLEEVLEGNLEIRKEINELIKASGVKPSNLRRRREGVRQNLVLLMTKAHLQELRLQSKARVHALRSPSIVLESCQGPGRNGNVISLKACCSSSKKQLSFSRKSQKPKANRAVFYGSQGLSYLQRETVRNCVSISHKGALCKGQRSGQYL</sequence>
<dbReference type="PANTHER" id="PTHR45982:SF1">
    <property type="entry name" value="REGULATOR OF CHROMOSOME CONDENSATION"/>
    <property type="match status" value="1"/>
</dbReference>
<evidence type="ECO:0000313" key="2">
    <source>
        <dbReference type="EMBL" id="CAK9069185.1"/>
    </source>
</evidence>
<dbReference type="PROSITE" id="PS50012">
    <property type="entry name" value="RCC1_3"/>
    <property type="match status" value="2"/>
</dbReference>
<dbReference type="InterPro" id="IPR051553">
    <property type="entry name" value="Ran_GTPase-activating"/>
</dbReference>
<proteinExistence type="predicted"/>
<dbReference type="Gene3D" id="2.130.10.30">
    <property type="entry name" value="Regulator of chromosome condensation 1/beta-lactamase-inhibitor protein II"/>
    <property type="match status" value="1"/>
</dbReference>
<dbReference type="InterPro" id="IPR000408">
    <property type="entry name" value="Reg_chr_condens"/>
</dbReference>
<dbReference type="EMBL" id="CAXAMN010022417">
    <property type="protein sequence ID" value="CAK9069185.1"/>
    <property type="molecule type" value="Genomic_DNA"/>
</dbReference>
<gene>
    <name evidence="2" type="ORF">CCMP2556_LOCUS34012</name>
</gene>
<dbReference type="Proteomes" id="UP001642484">
    <property type="component" value="Unassembled WGS sequence"/>
</dbReference>
<dbReference type="PANTHER" id="PTHR45982">
    <property type="entry name" value="REGULATOR OF CHROMOSOME CONDENSATION"/>
    <property type="match status" value="1"/>
</dbReference>
<reference evidence="2 3" key="1">
    <citation type="submission" date="2024-02" db="EMBL/GenBank/DDBJ databases">
        <authorList>
            <person name="Chen Y."/>
            <person name="Shah S."/>
            <person name="Dougan E. K."/>
            <person name="Thang M."/>
            <person name="Chan C."/>
        </authorList>
    </citation>
    <scope>NUCLEOTIDE SEQUENCE [LARGE SCALE GENOMIC DNA]</scope>
</reference>